<gene>
    <name evidence="1" type="ORF">EYF80_061079</name>
</gene>
<evidence type="ECO:0000313" key="1">
    <source>
        <dbReference type="EMBL" id="TNN28773.1"/>
    </source>
</evidence>
<accession>A0A4Z2EIW9</accession>
<keyword evidence="2" id="KW-1185">Reference proteome</keyword>
<evidence type="ECO:0000313" key="2">
    <source>
        <dbReference type="Proteomes" id="UP000314294"/>
    </source>
</evidence>
<name>A0A4Z2EIW9_9TELE</name>
<sequence length="192" mass="19645">MSRVWFSSSAGVLTRKSQFWNRLNGRFAATRGGGAFAAPPGPSASLAPLLQEWIIFGFGVLLLTLLSCAGTASSSSACCVSGIVSWSVSISTSCWISSGAFSCSSAGLAAALLLLFEFFPCIRVKWIFRDLGHLAEKPQTAQMFSPPPGAASGRGLSATPSSVSLGPAVPQGEAVFVSSISTSPGCTVTAAS</sequence>
<reference evidence="1 2" key="1">
    <citation type="submission" date="2019-03" db="EMBL/GenBank/DDBJ databases">
        <title>First draft genome of Liparis tanakae, snailfish: a comprehensive survey of snailfish specific genes.</title>
        <authorList>
            <person name="Kim W."/>
            <person name="Song I."/>
            <person name="Jeong J.-H."/>
            <person name="Kim D."/>
            <person name="Kim S."/>
            <person name="Ryu S."/>
            <person name="Song J.Y."/>
            <person name="Lee S.K."/>
        </authorList>
    </citation>
    <scope>NUCLEOTIDE SEQUENCE [LARGE SCALE GENOMIC DNA]</scope>
    <source>
        <tissue evidence="1">Muscle</tissue>
    </source>
</reference>
<protein>
    <submittedName>
        <fullName evidence="1">Uncharacterized protein</fullName>
    </submittedName>
</protein>
<dbReference type="EMBL" id="SRLO01006467">
    <property type="protein sequence ID" value="TNN28773.1"/>
    <property type="molecule type" value="Genomic_DNA"/>
</dbReference>
<dbReference type="AlphaFoldDB" id="A0A4Z2EIW9"/>
<organism evidence="1 2">
    <name type="scientific">Liparis tanakae</name>
    <name type="common">Tanaka's snailfish</name>
    <dbReference type="NCBI Taxonomy" id="230148"/>
    <lineage>
        <taxon>Eukaryota</taxon>
        <taxon>Metazoa</taxon>
        <taxon>Chordata</taxon>
        <taxon>Craniata</taxon>
        <taxon>Vertebrata</taxon>
        <taxon>Euteleostomi</taxon>
        <taxon>Actinopterygii</taxon>
        <taxon>Neopterygii</taxon>
        <taxon>Teleostei</taxon>
        <taxon>Neoteleostei</taxon>
        <taxon>Acanthomorphata</taxon>
        <taxon>Eupercaria</taxon>
        <taxon>Perciformes</taxon>
        <taxon>Cottioidei</taxon>
        <taxon>Cottales</taxon>
        <taxon>Liparidae</taxon>
        <taxon>Liparis</taxon>
    </lineage>
</organism>
<comment type="caution">
    <text evidence="1">The sequence shown here is derived from an EMBL/GenBank/DDBJ whole genome shotgun (WGS) entry which is preliminary data.</text>
</comment>
<dbReference type="Proteomes" id="UP000314294">
    <property type="component" value="Unassembled WGS sequence"/>
</dbReference>
<proteinExistence type="predicted"/>